<reference evidence="5 6" key="1">
    <citation type="submission" date="2022-12" db="EMBL/GenBank/DDBJ databases">
        <title>Chromosome-level genome of Tegillarca granosa.</title>
        <authorList>
            <person name="Kim J."/>
        </authorList>
    </citation>
    <scope>NUCLEOTIDE SEQUENCE [LARGE SCALE GENOMIC DNA]</scope>
    <source>
        <strain evidence="5">Teg-2019</strain>
        <tissue evidence="5">Adductor muscle</tissue>
    </source>
</reference>
<dbReference type="InterPro" id="IPR032675">
    <property type="entry name" value="LRR_dom_sf"/>
</dbReference>
<dbReference type="EMBL" id="JARBDR010000813">
    <property type="protein sequence ID" value="KAJ8305623.1"/>
    <property type="molecule type" value="Genomic_DNA"/>
</dbReference>
<comment type="caution">
    <text evidence="5">The sequence shown here is derived from an EMBL/GenBank/DDBJ whole genome shotgun (WGS) entry which is preliminary data.</text>
</comment>
<proteinExistence type="predicted"/>
<dbReference type="InterPro" id="IPR002048">
    <property type="entry name" value="EF_hand_dom"/>
</dbReference>
<dbReference type="Pfam" id="PF13516">
    <property type="entry name" value="LRR_6"/>
    <property type="match status" value="5"/>
</dbReference>
<dbReference type="PROSITE" id="PS50222">
    <property type="entry name" value="EF_HAND_2"/>
    <property type="match status" value="2"/>
</dbReference>
<keyword evidence="2" id="KW-0175">Coiled coil</keyword>
<dbReference type="Proteomes" id="UP001217089">
    <property type="component" value="Unassembled WGS sequence"/>
</dbReference>
<dbReference type="Pfam" id="PF13499">
    <property type="entry name" value="EF-hand_7"/>
    <property type="match status" value="1"/>
</dbReference>
<keyword evidence="1" id="KW-0106">Calcium</keyword>
<feature type="region of interest" description="Disordered" evidence="3">
    <location>
        <begin position="25"/>
        <end position="76"/>
    </location>
</feature>
<feature type="coiled-coil region" evidence="2">
    <location>
        <begin position="440"/>
        <end position="468"/>
    </location>
</feature>
<gene>
    <name evidence="5" type="ORF">KUTeg_016168</name>
</gene>
<dbReference type="InterPro" id="IPR052394">
    <property type="entry name" value="LRR-containing"/>
</dbReference>
<organism evidence="5 6">
    <name type="scientific">Tegillarca granosa</name>
    <name type="common">Malaysian cockle</name>
    <name type="synonym">Anadara granosa</name>
    <dbReference type="NCBI Taxonomy" id="220873"/>
    <lineage>
        <taxon>Eukaryota</taxon>
        <taxon>Metazoa</taxon>
        <taxon>Spiralia</taxon>
        <taxon>Lophotrochozoa</taxon>
        <taxon>Mollusca</taxon>
        <taxon>Bivalvia</taxon>
        <taxon>Autobranchia</taxon>
        <taxon>Pteriomorphia</taxon>
        <taxon>Arcoida</taxon>
        <taxon>Arcoidea</taxon>
        <taxon>Arcidae</taxon>
        <taxon>Tegillarca</taxon>
    </lineage>
</organism>
<accession>A0ABQ9EQS4</accession>
<dbReference type="InterPro" id="IPR018247">
    <property type="entry name" value="EF_Hand_1_Ca_BS"/>
</dbReference>
<name>A0ABQ9EQS4_TEGGR</name>
<feature type="compositionally biased region" description="Basic and acidic residues" evidence="3">
    <location>
        <begin position="47"/>
        <end position="74"/>
    </location>
</feature>
<evidence type="ECO:0000259" key="4">
    <source>
        <dbReference type="PROSITE" id="PS50222"/>
    </source>
</evidence>
<dbReference type="InterPro" id="IPR011992">
    <property type="entry name" value="EF-hand-dom_pair"/>
</dbReference>
<dbReference type="PANTHER" id="PTHR24114:SF50">
    <property type="entry name" value="RNI-LIKE PROTEIN"/>
    <property type="match status" value="1"/>
</dbReference>
<feature type="domain" description="EF-hand" evidence="4">
    <location>
        <begin position="418"/>
        <end position="453"/>
    </location>
</feature>
<protein>
    <recommendedName>
        <fullName evidence="4">EF-hand domain-containing protein</fullName>
    </recommendedName>
</protein>
<evidence type="ECO:0000256" key="3">
    <source>
        <dbReference type="SAM" id="MobiDB-lite"/>
    </source>
</evidence>
<feature type="domain" description="EF-hand" evidence="4">
    <location>
        <begin position="382"/>
        <end position="417"/>
    </location>
</feature>
<evidence type="ECO:0000256" key="2">
    <source>
        <dbReference type="SAM" id="Coils"/>
    </source>
</evidence>
<dbReference type="PROSITE" id="PS00018">
    <property type="entry name" value="EF_HAND_1"/>
    <property type="match status" value="2"/>
</dbReference>
<dbReference type="SUPFAM" id="SSF52047">
    <property type="entry name" value="RNI-like"/>
    <property type="match status" value="1"/>
</dbReference>
<keyword evidence="6" id="KW-1185">Reference proteome</keyword>
<dbReference type="Gene3D" id="1.10.238.10">
    <property type="entry name" value="EF-hand"/>
    <property type="match status" value="1"/>
</dbReference>
<dbReference type="InterPro" id="IPR001611">
    <property type="entry name" value="Leu-rich_rpt"/>
</dbReference>
<sequence>MEGDIAPTTSRAKSIPKKSVFKVYKSRTVDPSSRETTFVPISISPTKSDRSSSRRSSVNDKQRKPPDYDKKQPIDDDQETVLDLRVSIIPYDETGRRTYEKACKKLGVVPSSNVIRKLGSSSELDVKHYNLGQERTMAIAIALVVNSSVTSLNLSGNDIGKMGVLYVQRMMTENMSITEMNLSDNNLRTFGAKAIGLMLMDNKVIKKLNISGNHFTDLDAEYLTKRIVENANLKKFNISWNGFDDDGGVAFGDAIAGNNVLTDLNISCTRIGPVGFTAVMKAFKQNEVLEVLRIGKNNIPLEAAEAALELLKELSGIKLRLLDMGDVMLGEEFKEKISDLQLFHEKLKVTYGYTDSYGKRKMAGFTDVGEDALMTIKEFVEDRKMTISELFARFDEDGSNSVDYDEFRQGIKEAGIRLSEYQVDKLIKFIDIDGDGDIDFSELVLKMKEITKKRQEEEEQRKAEAEED</sequence>
<evidence type="ECO:0000313" key="6">
    <source>
        <dbReference type="Proteomes" id="UP001217089"/>
    </source>
</evidence>
<dbReference type="SMART" id="SM00368">
    <property type="entry name" value="LRR_RI"/>
    <property type="match status" value="6"/>
</dbReference>
<dbReference type="SUPFAM" id="SSF47473">
    <property type="entry name" value="EF-hand"/>
    <property type="match status" value="1"/>
</dbReference>
<evidence type="ECO:0000256" key="1">
    <source>
        <dbReference type="ARBA" id="ARBA00022837"/>
    </source>
</evidence>
<dbReference type="PANTHER" id="PTHR24114">
    <property type="entry name" value="LEUCINE RICH REPEAT FAMILY PROTEIN"/>
    <property type="match status" value="1"/>
</dbReference>
<dbReference type="Gene3D" id="3.80.10.10">
    <property type="entry name" value="Ribonuclease Inhibitor"/>
    <property type="match status" value="2"/>
</dbReference>
<dbReference type="SMART" id="SM00054">
    <property type="entry name" value="EFh"/>
    <property type="match status" value="2"/>
</dbReference>
<evidence type="ECO:0000313" key="5">
    <source>
        <dbReference type="EMBL" id="KAJ8305623.1"/>
    </source>
</evidence>